<dbReference type="PANTHER" id="PTHR36930">
    <property type="entry name" value="METAL-SULFUR CLUSTER BIOSYNTHESIS PROTEINS YUAD-RELATED"/>
    <property type="match status" value="1"/>
</dbReference>
<dbReference type="PROSITE" id="PS51340">
    <property type="entry name" value="MOSC"/>
    <property type="match status" value="1"/>
</dbReference>
<sequence length="162" mass="16813">MKNAESGLKALIARYAQPGRLQAIALRPARRAAVTMVPVAQVGLRGIEGDRGSSDKRAVTLVQAEHLAVIGAMLGRGPVSARDLRRNLLVGGLNLAALKGRQLAIGAAVLEITGLCAPCSRMEEMLGPGGYSAVRGHGGWCARVIVPGRIAQGDAVTPLPDH</sequence>
<dbReference type="Pfam" id="PF03473">
    <property type="entry name" value="MOSC"/>
    <property type="match status" value="1"/>
</dbReference>
<dbReference type="GO" id="GO:0030170">
    <property type="term" value="F:pyridoxal phosphate binding"/>
    <property type="evidence" value="ECO:0007669"/>
    <property type="project" value="InterPro"/>
</dbReference>
<dbReference type="GO" id="GO:0030151">
    <property type="term" value="F:molybdenum ion binding"/>
    <property type="evidence" value="ECO:0007669"/>
    <property type="project" value="InterPro"/>
</dbReference>
<dbReference type="RefSeq" id="WP_238840998.1">
    <property type="nucleotide sequence ID" value="NZ_BLIV01000006.1"/>
</dbReference>
<dbReference type="InterPro" id="IPR011037">
    <property type="entry name" value="Pyrv_Knase-like_insert_dom_sf"/>
</dbReference>
<proteinExistence type="predicted"/>
<evidence type="ECO:0000259" key="1">
    <source>
        <dbReference type="PROSITE" id="PS51340"/>
    </source>
</evidence>
<dbReference type="InterPro" id="IPR052716">
    <property type="entry name" value="MOSC_domain"/>
</dbReference>
<dbReference type="SUPFAM" id="SSF50800">
    <property type="entry name" value="PK beta-barrel domain-like"/>
    <property type="match status" value="1"/>
</dbReference>
<dbReference type="AlphaFoldDB" id="A0A640VT56"/>
<dbReference type="GO" id="GO:0003824">
    <property type="term" value="F:catalytic activity"/>
    <property type="evidence" value="ECO:0007669"/>
    <property type="project" value="InterPro"/>
</dbReference>
<evidence type="ECO:0000313" key="3">
    <source>
        <dbReference type="Proteomes" id="UP000436522"/>
    </source>
</evidence>
<dbReference type="PANTHER" id="PTHR36930:SF1">
    <property type="entry name" value="MOSC DOMAIN-CONTAINING PROTEIN"/>
    <property type="match status" value="1"/>
</dbReference>
<dbReference type="EMBL" id="BLIV01000006">
    <property type="protein sequence ID" value="GFE51393.1"/>
    <property type="molecule type" value="Genomic_DNA"/>
</dbReference>
<comment type="caution">
    <text evidence="2">The sequence shown here is derived from an EMBL/GenBank/DDBJ whole genome shotgun (WGS) entry which is preliminary data.</text>
</comment>
<dbReference type="InterPro" id="IPR005302">
    <property type="entry name" value="MoCF_Sase_C"/>
</dbReference>
<keyword evidence="3" id="KW-1185">Reference proteome</keyword>
<accession>A0A640VT56</accession>
<evidence type="ECO:0000313" key="2">
    <source>
        <dbReference type="EMBL" id="GFE51393.1"/>
    </source>
</evidence>
<feature type="domain" description="MOSC" evidence="1">
    <location>
        <begin position="34"/>
        <end position="159"/>
    </location>
</feature>
<dbReference type="Proteomes" id="UP000436522">
    <property type="component" value="Unassembled WGS sequence"/>
</dbReference>
<dbReference type="Gene3D" id="2.40.33.20">
    <property type="entry name" value="PK beta-barrel domain-like"/>
    <property type="match status" value="1"/>
</dbReference>
<gene>
    <name evidence="2" type="ORF">So717_31460</name>
</gene>
<protein>
    <submittedName>
        <fullName evidence="2">Molybdenum cofactor sulfurase</fullName>
    </submittedName>
</protein>
<name>A0A640VT56_9RHOB</name>
<organism evidence="2 3">
    <name type="scientific">Roseobacter cerasinus</name>
    <dbReference type="NCBI Taxonomy" id="2602289"/>
    <lineage>
        <taxon>Bacteria</taxon>
        <taxon>Pseudomonadati</taxon>
        <taxon>Pseudomonadota</taxon>
        <taxon>Alphaproteobacteria</taxon>
        <taxon>Rhodobacterales</taxon>
        <taxon>Roseobacteraceae</taxon>
        <taxon>Roseobacter</taxon>
    </lineage>
</organism>
<reference evidence="2 3" key="1">
    <citation type="submission" date="2019-12" db="EMBL/GenBank/DDBJ databases">
        <title>Roseobacter cerasinus sp. nov., isolated from seawater around aquaculture.</title>
        <authorList>
            <person name="Muramatsu S."/>
            <person name="Takabe Y."/>
            <person name="Mori K."/>
            <person name="Takaichi S."/>
            <person name="Hanada S."/>
        </authorList>
    </citation>
    <scope>NUCLEOTIDE SEQUENCE [LARGE SCALE GENOMIC DNA]</scope>
    <source>
        <strain evidence="2 3">AI77</strain>
    </source>
</reference>